<dbReference type="Pfam" id="PF01535">
    <property type="entry name" value="PPR"/>
    <property type="match status" value="6"/>
</dbReference>
<feature type="repeat" description="PPR" evidence="3">
    <location>
        <begin position="78"/>
        <end position="108"/>
    </location>
</feature>
<gene>
    <name evidence="7" type="primary">LOC116192247</name>
    <name evidence="4" type="ORF">CDL15_Pgr018988</name>
</gene>
<dbReference type="FunFam" id="1.25.40.10:FF:000690">
    <property type="entry name" value="Pentatricopeptide repeat-containing protein"/>
    <property type="match status" value="1"/>
</dbReference>
<evidence type="ECO:0000256" key="2">
    <source>
        <dbReference type="ARBA" id="ARBA00022737"/>
    </source>
</evidence>
<comment type="similarity">
    <text evidence="1">Belongs to the PPR family. PCMP-H subfamily.</text>
</comment>
<dbReference type="Gene3D" id="1.25.40.10">
    <property type="entry name" value="Tetratricopeptide repeat domain"/>
    <property type="match status" value="4"/>
</dbReference>
<dbReference type="Proteomes" id="UP000197138">
    <property type="component" value="Unassembled WGS sequence"/>
</dbReference>
<dbReference type="PANTHER" id="PTHR47926">
    <property type="entry name" value="PENTATRICOPEPTIDE REPEAT-CONTAINING PROTEIN"/>
    <property type="match status" value="1"/>
</dbReference>
<protein>
    <submittedName>
        <fullName evidence="7">Pentatricopeptide repeat-containing protein At3g05340</fullName>
    </submittedName>
</protein>
<dbReference type="GeneID" id="116192247"/>
<dbReference type="InterPro" id="IPR002885">
    <property type="entry name" value="PPR_rpt"/>
</dbReference>
<proteinExistence type="inferred from homology"/>
<evidence type="ECO:0000313" key="4">
    <source>
        <dbReference type="EMBL" id="OWM85364.1"/>
    </source>
</evidence>
<dbReference type="OrthoDB" id="635740at2759"/>
<evidence type="ECO:0000256" key="1">
    <source>
        <dbReference type="ARBA" id="ARBA00006643"/>
    </source>
</evidence>
<accession>A0A218XKG6</accession>
<dbReference type="Pfam" id="PF13041">
    <property type="entry name" value="PPR_2"/>
    <property type="match status" value="2"/>
</dbReference>
<dbReference type="GO" id="GO:0003729">
    <property type="term" value="F:mRNA binding"/>
    <property type="evidence" value="ECO:0007669"/>
    <property type="project" value="UniProtKB-ARBA"/>
</dbReference>
<dbReference type="NCBIfam" id="TIGR00756">
    <property type="entry name" value="PPR"/>
    <property type="match status" value="4"/>
</dbReference>
<reference evidence="4" key="2">
    <citation type="submission" date="2017-06" db="EMBL/GenBank/DDBJ databases">
        <title>The pomegranate genome and the genomics of punicalagin biosynthesis.</title>
        <authorList>
            <person name="Xu C."/>
        </authorList>
    </citation>
    <scope>NUCLEOTIDE SEQUENCE [LARGE SCALE GENOMIC DNA]</scope>
    <source>
        <tissue evidence="4">Fresh leaf</tissue>
    </source>
</reference>
<dbReference type="Pfam" id="PF20431">
    <property type="entry name" value="E_motif"/>
    <property type="match status" value="1"/>
</dbReference>
<evidence type="ECO:0000313" key="5">
    <source>
        <dbReference type="Proteomes" id="UP000197138"/>
    </source>
</evidence>
<dbReference type="FunFam" id="1.25.40.10:FF:000196">
    <property type="entry name" value="Pentatricopeptide repeat-containing protein At4g14850"/>
    <property type="match status" value="1"/>
</dbReference>
<evidence type="ECO:0000313" key="6">
    <source>
        <dbReference type="Proteomes" id="UP000515151"/>
    </source>
</evidence>
<evidence type="ECO:0000256" key="3">
    <source>
        <dbReference type="PROSITE-ProRule" id="PRU00708"/>
    </source>
</evidence>
<name>A0A218XKG6_PUNGR</name>
<reference evidence="7" key="4">
    <citation type="submission" date="2025-04" db="UniProtKB">
        <authorList>
            <consortium name="RefSeq"/>
        </authorList>
    </citation>
    <scope>IDENTIFICATION</scope>
    <source>
        <tissue evidence="7">Leaf</tissue>
    </source>
</reference>
<dbReference type="PROSITE" id="PS51375">
    <property type="entry name" value="PPR"/>
    <property type="match status" value="5"/>
</dbReference>
<dbReference type="InterPro" id="IPR011990">
    <property type="entry name" value="TPR-like_helical_dom_sf"/>
</dbReference>
<reference evidence="5" key="1">
    <citation type="journal article" date="2017" name="Plant J.">
        <title>The pomegranate (Punica granatum L.) genome and the genomics of punicalagin biosynthesis.</title>
        <authorList>
            <person name="Qin G."/>
            <person name="Xu C."/>
            <person name="Ming R."/>
            <person name="Tang H."/>
            <person name="Guyot R."/>
            <person name="Kramer E.M."/>
            <person name="Hu Y."/>
            <person name="Yi X."/>
            <person name="Qi Y."/>
            <person name="Xu X."/>
            <person name="Gao Z."/>
            <person name="Pan H."/>
            <person name="Jian J."/>
            <person name="Tian Y."/>
            <person name="Yue Z."/>
            <person name="Xu Y."/>
        </authorList>
    </citation>
    <scope>NUCLEOTIDE SEQUENCE [LARGE SCALE GENOMIC DNA]</scope>
    <source>
        <strain evidence="5">cv. Dabenzi</strain>
    </source>
</reference>
<dbReference type="EMBL" id="MTKT01001276">
    <property type="protein sequence ID" value="OWM85364.1"/>
    <property type="molecule type" value="Genomic_DNA"/>
</dbReference>
<evidence type="ECO:0000313" key="7">
    <source>
        <dbReference type="RefSeq" id="XP_031376595.1"/>
    </source>
</evidence>
<dbReference type="InterPro" id="IPR046848">
    <property type="entry name" value="E_motif"/>
</dbReference>
<dbReference type="GO" id="GO:0009451">
    <property type="term" value="P:RNA modification"/>
    <property type="evidence" value="ECO:0007669"/>
    <property type="project" value="InterPro"/>
</dbReference>
<dbReference type="InterPro" id="IPR046960">
    <property type="entry name" value="PPR_At4g14850-like_plant"/>
</dbReference>
<feature type="repeat" description="PPR" evidence="3">
    <location>
        <begin position="211"/>
        <end position="245"/>
    </location>
</feature>
<feature type="repeat" description="PPR" evidence="3">
    <location>
        <begin position="413"/>
        <end position="447"/>
    </location>
</feature>
<organism evidence="4 5">
    <name type="scientific">Punica granatum</name>
    <name type="common">Pomegranate</name>
    <dbReference type="NCBI Taxonomy" id="22663"/>
    <lineage>
        <taxon>Eukaryota</taxon>
        <taxon>Viridiplantae</taxon>
        <taxon>Streptophyta</taxon>
        <taxon>Embryophyta</taxon>
        <taxon>Tracheophyta</taxon>
        <taxon>Spermatophyta</taxon>
        <taxon>Magnoliopsida</taxon>
        <taxon>eudicotyledons</taxon>
        <taxon>Gunneridae</taxon>
        <taxon>Pentapetalae</taxon>
        <taxon>rosids</taxon>
        <taxon>malvids</taxon>
        <taxon>Myrtales</taxon>
        <taxon>Lythraceae</taxon>
        <taxon>Punica</taxon>
    </lineage>
</organism>
<sequence length="653" mass="73176">MKSQWIFHGLSSHLPPWASSLVPKNSKRFVLHHSDISRLLSICGRDGYSHLGSSLHASIIKAHEFYGSSEDPRVLQNSQFVWNSLLSMYTKCGDTRGAFRLFDEMPLRDTVSWNTLISGCLTDGQLVGGLGLFRRMQEMGICWIDKATLTTILSGCDRPQYCYVTEMMHGIVVRGGYDREIPVGNALITSYFRCGSSDSGMRVFNRMYERNVITWTAVVTGLVQGELYEDGLKLFVEMRRGAAEPNLFTYLSSIMACSGLHALRAGDQIHGLVWKSGFRSDMRIESALMDMYSKCGSLDDAWIIFESAELLDEVSTTVILVGFAHNGLQEEAVQIFVKMLRAGIEVDSNVVSAVLGIFGVDTSLGLGKQIHSLVIKRSLGFEPFVGNGLINMYSKCGDLQDSVKVFNRMPLKNSVSWNSIIAAFARHGDGLTALKLYEQMRFQDVKPTDVTFLSLLHACSHVGLVEKGMEFLDSMRRDFGLVPRTEHYACVVDMLGRAGLLGEAKRFIEGLPVKPDILIWQALLGACSIRGDSRMGKFAFEQLVLASPENPVPYVLMANIFSSERNWRERASAMKRMKEVGVAKETGISWIEIEKKVHSFVVYDRMHPQSETVIRVSRELFLLMTDEGYVPDKRFILYYLDQVRETAGNVSPL</sequence>
<keyword evidence="6" id="KW-1185">Reference proteome</keyword>
<dbReference type="PANTHER" id="PTHR47926:SF374">
    <property type="entry name" value="PENTATRICOPEPTIDE REPEAT-CONTAINING PROTEIN"/>
    <property type="match status" value="1"/>
</dbReference>
<keyword evidence="2" id="KW-0677">Repeat</keyword>
<dbReference type="Proteomes" id="UP000515151">
    <property type="component" value="Chromosome 1"/>
</dbReference>
<feature type="repeat" description="PPR" evidence="3">
    <location>
        <begin position="312"/>
        <end position="346"/>
    </location>
</feature>
<dbReference type="RefSeq" id="XP_031376595.1">
    <property type="nucleotide sequence ID" value="XM_031520735.1"/>
</dbReference>
<dbReference type="AlphaFoldDB" id="A0A218XKG6"/>
<reference evidence="6" key="3">
    <citation type="journal article" date="2020" name="Plant Biotechnol. J.">
        <title>The pomegranate (Punica granatum L.) draft genome dissects genetic divergence between soft- and hard-seeded cultivars.</title>
        <authorList>
            <person name="Luo X."/>
            <person name="Li H."/>
            <person name="Wu Z."/>
            <person name="Yao W."/>
            <person name="Zhao P."/>
            <person name="Cao D."/>
            <person name="Yu H."/>
            <person name="Li K."/>
            <person name="Poudel K."/>
            <person name="Zhao D."/>
            <person name="Zhang F."/>
            <person name="Xia X."/>
            <person name="Chen L."/>
            <person name="Wang Q."/>
            <person name="Jing D."/>
            <person name="Cao S."/>
        </authorList>
    </citation>
    <scope>NUCLEOTIDE SEQUENCE [LARGE SCALE GENOMIC DNA]</scope>
</reference>
<feature type="repeat" description="PPR" evidence="3">
    <location>
        <begin position="109"/>
        <end position="143"/>
    </location>
</feature>